<sequence>MAPWSDGRMRSCRDVFPRLDEVVVTMRLPVTTGLLSWCLCPLRWLSPFLGTPNLIGLLREVSRLRAFSFFGASLWWHRRVWFFDLVVSPGTEVVLLVDPRPCGGGPRLVFVLYLTLLVPAGVV</sequence>
<dbReference type="EMBL" id="NMUH01004167">
    <property type="protein sequence ID" value="MQM08627.1"/>
    <property type="molecule type" value="Genomic_DNA"/>
</dbReference>
<accession>A0A843WLL2</accession>
<reference evidence="1" key="1">
    <citation type="submission" date="2017-07" db="EMBL/GenBank/DDBJ databases">
        <title>Taro Niue Genome Assembly and Annotation.</title>
        <authorList>
            <person name="Atibalentja N."/>
            <person name="Keating K."/>
            <person name="Fields C.J."/>
        </authorList>
    </citation>
    <scope>NUCLEOTIDE SEQUENCE</scope>
    <source>
        <strain evidence="1">Niue_2</strain>
        <tissue evidence="1">Leaf</tissue>
    </source>
</reference>
<gene>
    <name evidence="1" type="ORF">Taro_041485</name>
</gene>
<proteinExistence type="predicted"/>
<evidence type="ECO:0000313" key="2">
    <source>
        <dbReference type="Proteomes" id="UP000652761"/>
    </source>
</evidence>
<organism evidence="1 2">
    <name type="scientific">Colocasia esculenta</name>
    <name type="common">Wild taro</name>
    <name type="synonym">Arum esculentum</name>
    <dbReference type="NCBI Taxonomy" id="4460"/>
    <lineage>
        <taxon>Eukaryota</taxon>
        <taxon>Viridiplantae</taxon>
        <taxon>Streptophyta</taxon>
        <taxon>Embryophyta</taxon>
        <taxon>Tracheophyta</taxon>
        <taxon>Spermatophyta</taxon>
        <taxon>Magnoliopsida</taxon>
        <taxon>Liliopsida</taxon>
        <taxon>Araceae</taxon>
        <taxon>Aroideae</taxon>
        <taxon>Colocasieae</taxon>
        <taxon>Colocasia</taxon>
    </lineage>
</organism>
<name>A0A843WLL2_COLES</name>
<protein>
    <submittedName>
        <fullName evidence="1">Uncharacterized protein</fullName>
    </submittedName>
</protein>
<comment type="caution">
    <text evidence="1">The sequence shown here is derived from an EMBL/GenBank/DDBJ whole genome shotgun (WGS) entry which is preliminary data.</text>
</comment>
<dbReference type="AlphaFoldDB" id="A0A843WLL2"/>
<keyword evidence="2" id="KW-1185">Reference proteome</keyword>
<evidence type="ECO:0000313" key="1">
    <source>
        <dbReference type="EMBL" id="MQM08627.1"/>
    </source>
</evidence>
<dbReference type="Proteomes" id="UP000652761">
    <property type="component" value="Unassembled WGS sequence"/>
</dbReference>